<gene>
    <name evidence="1" type="ORF">FHR75_003174</name>
</gene>
<name>A0A7W4XXV9_KINRA</name>
<evidence type="ECO:0000313" key="2">
    <source>
        <dbReference type="Proteomes" id="UP000533269"/>
    </source>
</evidence>
<dbReference type="AlphaFoldDB" id="A0A7W4XXV9"/>
<reference evidence="1 2" key="2">
    <citation type="submission" date="2020-08" db="EMBL/GenBank/DDBJ databases">
        <authorList>
            <person name="Partida-Martinez L."/>
            <person name="Huntemann M."/>
            <person name="Clum A."/>
            <person name="Wang J."/>
            <person name="Palaniappan K."/>
            <person name="Ritter S."/>
            <person name="Chen I.-M."/>
            <person name="Stamatis D."/>
            <person name="Reddy T."/>
            <person name="O'Malley R."/>
            <person name="Daum C."/>
            <person name="Shapiro N."/>
            <person name="Ivanova N."/>
            <person name="Kyrpides N."/>
            <person name="Woyke T."/>
        </authorList>
    </citation>
    <scope>NUCLEOTIDE SEQUENCE [LARGE SCALE GENOMIC DNA]</scope>
    <source>
        <strain evidence="1 2">AS2.23</strain>
    </source>
</reference>
<dbReference type="RefSeq" id="WP_183392166.1">
    <property type="nucleotide sequence ID" value="NZ_JACHVY010000003.1"/>
</dbReference>
<comment type="caution">
    <text evidence="1">The sequence shown here is derived from an EMBL/GenBank/DDBJ whole genome shotgun (WGS) entry which is preliminary data.</text>
</comment>
<reference evidence="1 2" key="1">
    <citation type="submission" date="2020-08" db="EMBL/GenBank/DDBJ databases">
        <title>The Agave Microbiome: Exploring the role of microbial communities in plant adaptations to desert environments.</title>
        <authorList>
            <person name="Partida-Martinez L.P."/>
        </authorList>
    </citation>
    <scope>NUCLEOTIDE SEQUENCE [LARGE SCALE GENOMIC DNA]</scope>
    <source>
        <strain evidence="1 2">AS2.23</strain>
    </source>
</reference>
<protein>
    <submittedName>
        <fullName evidence="1">Uncharacterized protein</fullName>
    </submittedName>
</protein>
<sequence>MSTTAPAPPTGYRLAVPAWWDRVDLTSPHREDVVERIVARQFRGIDDAPLARREATRLLQDQVRQAHDVGGLELHLSVRAVAGVVLPASLLVHVVPADAVPAGEDATAWTGGAGAGTRRRRERLVDGGTAGPVATTVLEHHVPVPAGLTPVPALLALTATTTSGALADHLVGLFDAIASTLRWTS</sequence>
<accession>A0A7W4XXV9</accession>
<proteinExistence type="predicted"/>
<evidence type="ECO:0000313" key="1">
    <source>
        <dbReference type="EMBL" id="MBB2902343.1"/>
    </source>
</evidence>
<dbReference type="EMBL" id="JACHVY010000003">
    <property type="protein sequence ID" value="MBB2902343.1"/>
    <property type="molecule type" value="Genomic_DNA"/>
</dbReference>
<dbReference type="Proteomes" id="UP000533269">
    <property type="component" value="Unassembled WGS sequence"/>
</dbReference>
<organism evidence="1 2">
    <name type="scientific">Kineococcus radiotolerans</name>
    <dbReference type="NCBI Taxonomy" id="131568"/>
    <lineage>
        <taxon>Bacteria</taxon>
        <taxon>Bacillati</taxon>
        <taxon>Actinomycetota</taxon>
        <taxon>Actinomycetes</taxon>
        <taxon>Kineosporiales</taxon>
        <taxon>Kineosporiaceae</taxon>
        <taxon>Kineococcus</taxon>
    </lineage>
</organism>